<dbReference type="PANTHER" id="PTHR15004:SF0">
    <property type="entry name" value="GLUTAMYL-TRNA(GLN) AMIDOTRANSFERASE SUBUNIT C, MITOCHONDRIAL"/>
    <property type="match status" value="1"/>
</dbReference>
<name>A0A0F7JY57_9GAMM</name>
<dbReference type="Pfam" id="PF02686">
    <property type="entry name" value="GatC"/>
    <property type="match status" value="1"/>
</dbReference>
<dbReference type="GO" id="GO:0005524">
    <property type="term" value="F:ATP binding"/>
    <property type="evidence" value="ECO:0007669"/>
    <property type="project" value="UniProtKB-KW"/>
</dbReference>
<dbReference type="NCBIfam" id="TIGR00135">
    <property type="entry name" value="gatC"/>
    <property type="match status" value="1"/>
</dbReference>
<keyword evidence="1" id="KW-0436">Ligase</keyword>
<organism evidence="2 3">
    <name type="scientific">Sedimenticola thiotaurini</name>
    <dbReference type="NCBI Taxonomy" id="1543721"/>
    <lineage>
        <taxon>Bacteria</taxon>
        <taxon>Pseudomonadati</taxon>
        <taxon>Pseudomonadota</taxon>
        <taxon>Gammaproteobacteria</taxon>
        <taxon>Chromatiales</taxon>
        <taxon>Sedimenticolaceae</taxon>
        <taxon>Sedimenticola</taxon>
    </lineage>
</organism>
<dbReference type="Gene3D" id="1.10.20.60">
    <property type="entry name" value="Glu-tRNAGln amidotransferase C subunit, N-terminal domain"/>
    <property type="match status" value="1"/>
</dbReference>
<dbReference type="EC" id="6.3.5.-" evidence="1"/>
<keyword evidence="3" id="KW-1185">Reference proteome</keyword>
<comment type="subunit">
    <text evidence="1">Heterotrimer of A, B and C subunits.</text>
</comment>
<dbReference type="HAMAP" id="MF_00122">
    <property type="entry name" value="GatC"/>
    <property type="match status" value="1"/>
</dbReference>
<protein>
    <recommendedName>
        <fullName evidence="1">Aspartyl/glutamyl-tRNA(Asn/Gln) amidotransferase subunit C</fullName>
        <shortName evidence="1">Asp/Glu-ADT subunit C</shortName>
        <ecNumber evidence="1">6.3.5.-</ecNumber>
    </recommendedName>
</protein>
<dbReference type="PANTHER" id="PTHR15004">
    <property type="entry name" value="GLUTAMYL-TRNA(GLN) AMIDOTRANSFERASE SUBUNIT C, MITOCHONDRIAL"/>
    <property type="match status" value="1"/>
</dbReference>
<dbReference type="PATRIC" id="fig|1543721.4.peg.2965"/>
<sequence>MSLERSDVEKIAHLARLAVSEEELDAVTSDLSNILHLVAQMESVDTTGVEPMAHPLHMAQRLRADEVREVDQRDKFQSIAPLTEDGLYLVPRVIE</sequence>
<keyword evidence="2" id="KW-0808">Transferase</keyword>
<keyword evidence="1" id="KW-0067">ATP-binding</keyword>
<dbReference type="Proteomes" id="UP000034410">
    <property type="component" value="Chromosome"/>
</dbReference>
<evidence type="ECO:0000313" key="2">
    <source>
        <dbReference type="EMBL" id="AKH21341.1"/>
    </source>
</evidence>
<dbReference type="GO" id="GO:0050566">
    <property type="term" value="F:asparaginyl-tRNA synthase (glutamine-hydrolyzing) activity"/>
    <property type="evidence" value="ECO:0007669"/>
    <property type="project" value="RHEA"/>
</dbReference>
<accession>A0A0F7JY57</accession>
<dbReference type="GO" id="GO:0070681">
    <property type="term" value="P:glutaminyl-tRNAGln biosynthesis via transamidation"/>
    <property type="evidence" value="ECO:0007669"/>
    <property type="project" value="TreeGrafter"/>
</dbReference>
<dbReference type="GO" id="GO:0006412">
    <property type="term" value="P:translation"/>
    <property type="evidence" value="ECO:0007669"/>
    <property type="project" value="UniProtKB-UniRule"/>
</dbReference>
<dbReference type="GO" id="GO:0016740">
    <property type="term" value="F:transferase activity"/>
    <property type="evidence" value="ECO:0007669"/>
    <property type="project" value="UniProtKB-KW"/>
</dbReference>
<dbReference type="OrthoDB" id="9794326at2"/>
<comment type="catalytic activity">
    <reaction evidence="1">
        <text>L-glutamyl-tRNA(Gln) + L-glutamine + ATP + H2O = L-glutaminyl-tRNA(Gln) + L-glutamate + ADP + phosphate + H(+)</text>
        <dbReference type="Rhea" id="RHEA:17521"/>
        <dbReference type="Rhea" id="RHEA-COMP:9681"/>
        <dbReference type="Rhea" id="RHEA-COMP:9684"/>
        <dbReference type="ChEBI" id="CHEBI:15377"/>
        <dbReference type="ChEBI" id="CHEBI:15378"/>
        <dbReference type="ChEBI" id="CHEBI:29985"/>
        <dbReference type="ChEBI" id="CHEBI:30616"/>
        <dbReference type="ChEBI" id="CHEBI:43474"/>
        <dbReference type="ChEBI" id="CHEBI:58359"/>
        <dbReference type="ChEBI" id="CHEBI:78520"/>
        <dbReference type="ChEBI" id="CHEBI:78521"/>
        <dbReference type="ChEBI" id="CHEBI:456216"/>
    </reaction>
</comment>
<dbReference type="GO" id="GO:0050567">
    <property type="term" value="F:glutaminyl-tRNA synthase (glutamine-hydrolyzing) activity"/>
    <property type="evidence" value="ECO:0007669"/>
    <property type="project" value="UniProtKB-UniRule"/>
</dbReference>
<comment type="function">
    <text evidence="1">Allows the formation of correctly charged Asn-tRNA(Asn) or Gln-tRNA(Gln) through the transamidation of misacylated Asp-tRNA(Asn) or Glu-tRNA(Gln) in organisms which lack either or both of asparaginyl-tRNA or glutaminyl-tRNA synthetases. The reaction takes place in the presence of glutamine and ATP through an activated phospho-Asp-tRNA(Asn) or phospho-Glu-tRNA(Gln).</text>
</comment>
<dbReference type="InterPro" id="IPR003837">
    <property type="entry name" value="GatC"/>
</dbReference>
<dbReference type="EMBL" id="CP011412">
    <property type="protein sequence ID" value="AKH21341.1"/>
    <property type="molecule type" value="Genomic_DNA"/>
</dbReference>
<dbReference type="GO" id="GO:0006450">
    <property type="term" value="P:regulation of translational fidelity"/>
    <property type="evidence" value="ECO:0007669"/>
    <property type="project" value="InterPro"/>
</dbReference>
<evidence type="ECO:0000256" key="1">
    <source>
        <dbReference type="HAMAP-Rule" id="MF_00122"/>
    </source>
</evidence>
<gene>
    <name evidence="1" type="primary">gatC</name>
    <name evidence="2" type="ORF">AAY24_14315</name>
</gene>
<dbReference type="RefSeq" id="WP_046860270.1">
    <property type="nucleotide sequence ID" value="NZ_CP011412.1"/>
</dbReference>
<comment type="catalytic activity">
    <reaction evidence="1">
        <text>L-aspartyl-tRNA(Asn) + L-glutamine + ATP + H2O = L-asparaginyl-tRNA(Asn) + L-glutamate + ADP + phosphate + 2 H(+)</text>
        <dbReference type="Rhea" id="RHEA:14513"/>
        <dbReference type="Rhea" id="RHEA-COMP:9674"/>
        <dbReference type="Rhea" id="RHEA-COMP:9677"/>
        <dbReference type="ChEBI" id="CHEBI:15377"/>
        <dbReference type="ChEBI" id="CHEBI:15378"/>
        <dbReference type="ChEBI" id="CHEBI:29985"/>
        <dbReference type="ChEBI" id="CHEBI:30616"/>
        <dbReference type="ChEBI" id="CHEBI:43474"/>
        <dbReference type="ChEBI" id="CHEBI:58359"/>
        <dbReference type="ChEBI" id="CHEBI:78515"/>
        <dbReference type="ChEBI" id="CHEBI:78516"/>
        <dbReference type="ChEBI" id="CHEBI:456216"/>
    </reaction>
</comment>
<proteinExistence type="inferred from homology"/>
<comment type="similarity">
    <text evidence="1">Belongs to the GatC family.</text>
</comment>
<keyword evidence="1" id="KW-0547">Nucleotide-binding</keyword>
<dbReference type="SUPFAM" id="SSF141000">
    <property type="entry name" value="Glu-tRNAGln amidotransferase C subunit"/>
    <property type="match status" value="1"/>
</dbReference>
<dbReference type="KEGG" id="seds:AAY24_14315"/>
<dbReference type="InterPro" id="IPR036113">
    <property type="entry name" value="Asp/Glu-ADT_sf_sub_c"/>
</dbReference>
<dbReference type="AlphaFoldDB" id="A0A0F7JY57"/>
<keyword evidence="1" id="KW-0648">Protein biosynthesis</keyword>
<evidence type="ECO:0000313" key="3">
    <source>
        <dbReference type="Proteomes" id="UP000034410"/>
    </source>
</evidence>
<reference evidence="2 3" key="1">
    <citation type="journal article" date="2015" name="Genome Announc.">
        <title>Complete Genome Sequence of Sedimenticola thiotaurini Strain SIP-G1, a Polyphosphate- and Polyhydroxyalkanoate-Accumulating Sulfur-Oxidizing Gammaproteobacterium Isolated from Salt Marsh Sediments.</title>
        <authorList>
            <person name="Flood B.E."/>
            <person name="Jones D.S."/>
            <person name="Bailey J.V."/>
        </authorList>
    </citation>
    <scope>NUCLEOTIDE SEQUENCE [LARGE SCALE GENOMIC DNA]</scope>
    <source>
        <strain evidence="2 3">SIP-G1</strain>
    </source>
</reference>